<dbReference type="CDD" id="cd02440">
    <property type="entry name" value="AdoMet_MTases"/>
    <property type="match status" value="1"/>
</dbReference>
<dbReference type="Gene3D" id="3.40.50.150">
    <property type="entry name" value="Vaccinia Virus protein VP39"/>
    <property type="match status" value="1"/>
</dbReference>
<sequence length="217" mass="23461">MTDYAARRTMMVDTQVRPSDVTKFPIIDAMLTVPREAFVPRALREAAYMGENISLGGGRVMLEPRTLAKMLDALEIEGDDLVLDIGPGLGYSSAIMARMAEAVVAVEDDADMVEEGQRVLVDNGADNVIMHHGALTEGASDHGPYDVITIQGAVEHLPEALTDQLKEGGRIACLFMEGALGVVRIGYKIDGKINWRFAFNAGAPVMPGFERHAAFTL</sequence>
<dbReference type="PANTHER" id="PTHR11579">
    <property type="entry name" value="PROTEIN-L-ISOASPARTATE O-METHYLTRANSFERASE"/>
    <property type="match status" value="1"/>
</dbReference>
<name>A0A1X6ZST8_9RHOB</name>
<dbReference type="InterPro" id="IPR029063">
    <property type="entry name" value="SAM-dependent_MTases_sf"/>
</dbReference>
<dbReference type="RefSeq" id="WP_085827661.1">
    <property type="nucleotide sequence ID" value="NZ_FWFJ01000027.1"/>
</dbReference>
<evidence type="ECO:0000256" key="3">
    <source>
        <dbReference type="ARBA" id="ARBA00030757"/>
    </source>
</evidence>
<proteinExistence type="inferred from homology"/>
<dbReference type="Proteomes" id="UP000194012">
    <property type="component" value="Unassembled WGS sequence"/>
</dbReference>
<keyword evidence="4" id="KW-0489">Methyltransferase</keyword>
<dbReference type="GO" id="GO:0032259">
    <property type="term" value="P:methylation"/>
    <property type="evidence" value="ECO:0007669"/>
    <property type="project" value="UniProtKB-KW"/>
</dbReference>
<comment type="similarity">
    <text evidence="1">Belongs to the methyltransferase superfamily. L-isoaspartyl/D-aspartyl protein methyltransferase family.</text>
</comment>
<dbReference type="AlphaFoldDB" id="A0A1X6ZST8"/>
<dbReference type="OrthoDB" id="9798496at2"/>
<dbReference type="EMBL" id="FWFJ01000027">
    <property type="protein sequence ID" value="SLN58670.1"/>
    <property type="molecule type" value="Genomic_DNA"/>
</dbReference>
<protein>
    <recommendedName>
        <fullName evidence="2">Protein-L-isoaspartate O-methyltransferase</fullName>
    </recommendedName>
    <alternativeName>
        <fullName evidence="3">Protein L-isoaspartyl methyltransferase</fullName>
    </alternativeName>
</protein>
<dbReference type="GO" id="GO:0004719">
    <property type="term" value="F:protein-L-isoaspartate (D-aspartate) O-methyltransferase activity"/>
    <property type="evidence" value="ECO:0007669"/>
    <property type="project" value="InterPro"/>
</dbReference>
<organism evidence="4 5">
    <name type="scientific">Roseovarius gaetbuli</name>
    <dbReference type="NCBI Taxonomy" id="1356575"/>
    <lineage>
        <taxon>Bacteria</taxon>
        <taxon>Pseudomonadati</taxon>
        <taxon>Pseudomonadota</taxon>
        <taxon>Alphaproteobacteria</taxon>
        <taxon>Rhodobacterales</taxon>
        <taxon>Roseobacteraceae</taxon>
        <taxon>Roseovarius</taxon>
    </lineage>
</organism>
<dbReference type="SUPFAM" id="SSF53335">
    <property type="entry name" value="S-adenosyl-L-methionine-dependent methyltransferases"/>
    <property type="match status" value="1"/>
</dbReference>
<evidence type="ECO:0000256" key="2">
    <source>
        <dbReference type="ARBA" id="ARBA00013346"/>
    </source>
</evidence>
<evidence type="ECO:0000313" key="4">
    <source>
        <dbReference type="EMBL" id="SLN58670.1"/>
    </source>
</evidence>
<dbReference type="PANTHER" id="PTHR11579:SF18">
    <property type="entry name" value="PROTEIN-L-ISOASPARTATE O-METHYLTRANSFERASE"/>
    <property type="match status" value="1"/>
</dbReference>
<evidence type="ECO:0000256" key="1">
    <source>
        <dbReference type="ARBA" id="ARBA00005369"/>
    </source>
</evidence>
<keyword evidence="4" id="KW-0808">Transferase</keyword>
<keyword evidence="5" id="KW-1185">Reference proteome</keyword>
<dbReference type="InterPro" id="IPR000682">
    <property type="entry name" value="PCMT"/>
</dbReference>
<dbReference type="GO" id="GO:0005737">
    <property type="term" value="C:cytoplasm"/>
    <property type="evidence" value="ECO:0007669"/>
    <property type="project" value="TreeGrafter"/>
</dbReference>
<accession>A0A1X6ZST8</accession>
<reference evidence="5" key="1">
    <citation type="submission" date="2017-03" db="EMBL/GenBank/DDBJ databases">
        <authorList>
            <person name="Rodrigo-Torres L."/>
            <person name="Arahal R.D."/>
            <person name="Lucena T."/>
        </authorList>
    </citation>
    <scope>NUCLEOTIDE SEQUENCE [LARGE SCALE GENOMIC DNA]</scope>
    <source>
        <strain evidence="5">CECT 8370</strain>
    </source>
</reference>
<dbReference type="Pfam" id="PF01135">
    <property type="entry name" value="PCMT"/>
    <property type="match status" value="1"/>
</dbReference>
<gene>
    <name evidence="4" type="primary">pcm_2</name>
    <name evidence="4" type="ORF">ROG8370_02674</name>
</gene>
<evidence type="ECO:0000313" key="5">
    <source>
        <dbReference type="Proteomes" id="UP000194012"/>
    </source>
</evidence>